<evidence type="ECO:0000313" key="2">
    <source>
        <dbReference type="EMBL" id="MCS5735552.1"/>
    </source>
</evidence>
<gene>
    <name evidence="2" type="ORF">N1032_17550</name>
</gene>
<dbReference type="RefSeq" id="WP_259540496.1">
    <property type="nucleotide sequence ID" value="NZ_JANLCJ010000007.1"/>
</dbReference>
<sequence>MEDTGPAPYADGPAEPLNDYEFLYTVTENDTVLAIASRFRVQTMDVVRVNFPCRDPMNVQPGDVLHVRWPQPYEVVGIGEGC</sequence>
<accession>A0ABT2H6K5</accession>
<reference evidence="2" key="1">
    <citation type="submission" date="2022-08" db="EMBL/GenBank/DDBJ databases">
        <authorList>
            <person name="Deng Y."/>
            <person name="Han X.-F."/>
            <person name="Zhang Y.-Q."/>
        </authorList>
    </citation>
    <scope>NUCLEOTIDE SEQUENCE</scope>
    <source>
        <strain evidence="2">CPCC 203386</strain>
    </source>
</reference>
<dbReference type="Gene3D" id="3.10.350.10">
    <property type="entry name" value="LysM domain"/>
    <property type="match status" value="1"/>
</dbReference>
<evidence type="ECO:0000313" key="3">
    <source>
        <dbReference type="Proteomes" id="UP001165586"/>
    </source>
</evidence>
<organism evidence="2 3">
    <name type="scientific">Herbiconiux daphne</name>
    <dbReference type="NCBI Taxonomy" id="2970914"/>
    <lineage>
        <taxon>Bacteria</taxon>
        <taxon>Bacillati</taxon>
        <taxon>Actinomycetota</taxon>
        <taxon>Actinomycetes</taxon>
        <taxon>Micrococcales</taxon>
        <taxon>Microbacteriaceae</taxon>
        <taxon>Herbiconiux</taxon>
    </lineage>
</organism>
<dbReference type="InterPro" id="IPR018392">
    <property type="entry name" value="LysM"/>
</dbReference>
<dbReference type="InterPro" id="IPR036779">
    <property type="entry name" value="LysM_dom_sf"/>
</dbReference>
<name>A0ABT2H6K5_9MICO</name>
<dbReference type="SUPFAM" id="SSF54106">
    <property type="entry name" value="LysM domain"/>
    <property type="match status" value="1"/>
</dbReference>
<comment type="caution">
    <text evidence="2">The sequence shown here is derived from an EMBL/GenBank/DDBJ whole genome shotgun (WGS) entry which is preliminary data.</text>
</comment>
<proteinExistence type="predicted"/>
<protein>
    <submittedName>
        <fullName evidence="2">LysM domain-containing protein</fullName>
    </submittedName>
</protein>
<dbReference type="PROSITE" id="PS51782">
    <property type="entry name" value="LYSM"/>
    <property type="match status" value="1"/>
</dbReference>
<evidence type="ECO:0000259" key="1">
    <source>
        <dbReference type="PROSITE" id="PS51782"/>
    </source>
</evidence>
<dbReference type="Pfam" id="PF01476">
    <property type="entry name" value="LysM"/>
    <property type="match status" value="1"/>
</dbReference>
<dbReference type="Proteomes" id="UP001165586">
    <property type="component" value="Unassembled WGS sequence"/>
</dbReference>
<dbReference type="EMBL" id="JANLCJ010000007">
    <property type="protein sequence ID" value="MCS5735552.1"/>
    <property type="molecule type" value="Genomic_DNA"/>
</dbReference>
<dbReference type="CDD" id="cd00118">
    <property type="entry name" value="LysM"/>
    <property type="match status" value="1"/>
</dbReference>
<keyword evidence="3" id="KW-1185">Reference proteome</keyword>
<feature type="domain" description="LysM" evidence="1">
    <location>
        <begin position="22"/>
        <end position="67"/>
    </location>
</feature>